<gene>
    <name evidence="3" type="ORF">RCL2_000342900</name>
    <name evidence="2" type="ORF">RclHR1_20520002</name>
</gene>
<evidence type="ECO:0000313" key="4">
    <source>
        <dbReference type="Proteomes" id="UP000247702"/>
    </source>
</evidence>
<dbReference type="EMBL" id="BEXD01001172">
    <property type="protein sequence ID" value="GBB92773.1"/>
    <property type="molecule type" value="Genomic_DNA"/>
</dbReference>
<keyword evidence="4" id="KW-1185">Reference proteome</keyword>
<reference evidence="2 4" key="1">
    <citation type="submission" date="2017-11" db="EMBL/GenBank/DDBJ databases">
        <title>The genome of Rhizophagus clarus HR1 reveals common genetic basis of auxotrophy among arbuscular mycorrhizal fungi.</title>
        <authorList>
            <person name="Kobayashi Y."/>
        </authorList>
    </citation>
    <scope>NUCLEOTIDE SEQUENCE [LARGE SCALE GENOMIC DNA]</scope>
    <source>
        <strain evidence="2 4">HR1</strain>
    </source>
</reference>
<reference evidence="3" key="2">
    <citation type="submission" date="2019-10" db="EMBL/GenBank/DDBJ databases">
        <title>Conservation and host-specific expression of non-tandemly repeated heterogenous ribosome RNA gene in arbuscular mycorrhizal fungi.</title>
        <authorList>
            <person name="Maeda T."/>
            <person name="Kobayashi Y."/>
            <person name="Nakagawa T."/>
            <person name="Ezawa T."/>
            <person name="Yamaguchi K."/>
            <person name="Bino T."/>
            <person name="Nishimoto Y."/>
            <person name="Shigenobu S."/>
            <person name="Kawaguchi M."/>
        </authorList>
    </citation>
    <scope>NUCLEOTIDE SEQUENCE</scope>
    <source>
        <strain evidence="3">HR1</strain>
    </source>
</reference>
<name>A0A2Z6QQT5_9GLOM</name>
<feature type="region of interest" description="Disordered" evidence="1">
    <location>
        <begin position="48"/>
        <end position="73"/>
    </location>
</feature>
<organism evidence="2 4">
    <name type="scientific">Rhizophagus clarus</name>
    <dbReference type="NCBI Taxonomy" id="94130"/>
    <lineage>
        <taxon>Eukaryota</taxon>
        <taxon>Fungi</taxon>
        <taxon>Fungi incertae sedis</taxon>
        <taxon>Mucoromycota</taxon>
        <taxon>Glomeromycotina</taxon>
        <taxon>Glomeromycetes</taxon>
        <taxon>Glomerales</taxon>
        <taxon>Glomeraceae</taxon>
        <taxon>Rhizophagus</taxon>
    </lineage>
</organism>
<evidence type="ECO:0000313" key="2">
    <source>
        <dbReference type="EMBL" id="GBB92773.1"/>
    </source>
</evidence>
<proteinExistence type="predicted"/>
<evidence type="ECO:0000313" key="3">
    <source>
        <dbReference type="EMBL" id="GES76028.1"/>
    </source>
</evidence>
<dbReference type="Proteomes" id="UP000247702">
    <property type="component" value="Unassembled WGS sequence"/>
</dbReference>
<comment type="caution">
    <text evidence="2">The sequence shown here is derived from an EMBL/GenBank/DDBJ whole genome shotgun (WGS) entry which is preliminary data.</text>
</comment>
<sequence>MRRERKTPNYHELFREEATNEDFVHDASPCSTNYGDNSRNKKKKLINPIKATTTGKNEFPPFMDDEEEIPPLDNVLTCNGMK</sequence>
<dbReference type="Proteomes" id="UP000615446">
    <property type="component" value="Unassembled WGS sequence"/>
</dbReference>
<evidence type="ECO:0000256" key="1">
    <source>
        <dbReference type="SAM" id="MobiDB-lite"/>
    </source>
</evidence>
<dbReference type="AlphaFoldDB" id="A0A2Z6QQT5"/>
<dbReference type="EMBL" id="BLAL01000018">
    <property type="protein sequence ID" value="GES76028.1"/>
    <property type="molecule type" value="Genomic_DNA"/>
</dbReference>
<protein>
    <submittedName>
        <fullName evidence="2">Uncharacterized protein</fullName>
    </submittedName>
</protein>
<accession>A0A2Z6QQT5</accession>